<protein>
    <submittedName>
        <fullName evidence="1">Uncharacterized protein</fullName>
    </submittedName>
</protein>
<dbReference type="RefSeq" id="WP_037041119.1">
    <property type="nucleotide sequence ID" value="NZ_BAAAUZ010000002.1"/>
</dbReference>
<dbReference type="EMBL" id="BSFQ01000005">
    <property type="protein sequence ID" value="GLL10656.1"/>
    <property type="molecule type" value="Genomic_DNA"/>
</dbReference>
<accession>A0A9W6L1W3</accession>
<evidence type="ECO:0000313" key="2">
    <source>
        <dbReference type="Proteomes" id="UP001143463"/>
    </source>
</evidence>
<evidence type="ECO:0000313" key="1">
    <source>
        <dbReference type="EMBL" id="GLL10656.1"/>
    </source>
</evidence>
<keyword evidence="2" id="KW-1185">Reference proteome</keyword>
<dbReference type="Proteomes" id="UP001143463">
    <property type="component" value="Unassembled WGS sequence"/>
</dbReference>
<reference evidence="1" key="1">
    <citation type="journal article" date="2014" name="Int. J. Syst. Evol. Microbiol.">
        <title>Complete genome sequence of Corynebacterium casei LMG S-19264T (=DSM 44701T), isolated from a smear-ripened cheese.</title>
        <authorList>
            <consortium name="US DOE Joint Genome Institute (JGI-PGF)"/>
            <person name="Walter F."/>
            <person name="Albersmeier A."/>
            <person name="Kalinowski J."/>
            <person name="Ruckert C."/>
        </authorList>
    </citation>
    <scope>NUCLEOTIDE SEQUENCE</scope>
    <source>
        <strain evidence="1">VKM Ac-1069</strain>
    </source>
</reference>
<reference evidence="1" key="2">
    <citation type="submission" date="2023-01" db="EMBL/GenBank/DDBJ databases">
        <authorList>
            <person name="Sun Q."/>
            <person name="Evtushenko L."/>
        </authorList>
    </citation>
    <scope>NUCLEOTIDE SEQUENCE</scope>
    <source>
        <strain evidence="1">VKM Ac-1069</strain>
    </source>
</reference>
<proteinExistence type="predicted"/>
<organism evidence="1 2">
    <name type="scientific">Pseudonocardia halophobica</name>
    <dbReference type="NCBI Taxonomy" id="29401"/>
    <lineage>
        <taxon>Bacteria</taxon>
        <taxon>Bacillati</taxon>
        <taxon>Actinomycetota</taxon>
        <taxon>Actinomycetes</taxon>
        <taxon>Pseudonocardiales</taxon>
        <taxon>Pseudonocardiaceae</taxon>
        <taxon>Pseudonocardia</taxon>
    </lineage>
</organism>
<sequence length="60" mass="6842">MAFTAEDLHTTRQDHYFFAAMTPAEFDRYVERTEDILAGLGPEATLAQVWQAPIELNPPF</sequence>
<gene>
    <name evidence="1" type="ORF">GCM10017577_17960</name>
</gene>
<comment type="caution">
    <text evidence="1">The sequence shown here is derived from an EMBL/GenBank/DDBJ whole genome shotgun (WGS) entry which is preliminary data.</text>
</comment>
<dbReference type="AlphaFoldDB" id="A0A9W6L1W3"/>
<name>A0A9W6L1W3_9PSEU</name>